<keyword evidence="9" id="KW-1185">Reference proteome</keyword>
<evidence type="ECO:0000313" key="9">
    <source>
        <dbReference type="Proteomes" id="UP000254677"/>
    </source>
</evidence>
<dbReference type="SUPFAM" id="SSF46785">
    <property type="entry name" value="Winged helix' DNA-binding domain"/>
    <property type="match status" value="1"/>
</dbReference>
<name>A0A378JB76_9GAMM</name>
<dbReference type="InterPro" id="IPR043135">
    <property type="entry name" value="Fur_C"/>
</dbReference>
<dbReference type="GO" id="GO:0000976">
    <property type="term" value="F:transcription cis-regulatory region binding"/>
    <property type="evidence" value="ECO:0007669"/>
    <property type="project" value="TreeGrafter"/>
</dbReference>
<protein>
    <submittedName>
        <fullName evidence="8">Fe2+/Zn2+ uptake regulation proteins</fullName>
    </submittedName>
</protein>
<gene>
    <name evidence="8" type="primary">zur_1</name>
    <name evidence="8" type="ORF">NCTC13292_02588</name>
</gene>
<organism evidence="8 9">
    <name type="scientific">Legionella donaldsonii</name>
    <dbReference type="NCBI Taxonomy" id="45060"/>
    <lineage>
        <taxon>Bacteria</taxon>
        <taxon>Pseudomonadati</taxon>
        <taxon>Pseudomonadota</taxon>
        <taxon>Gammaproteobacteria</taxon>
        <taxon>Legionellales</taxon>
        <taxon>Legionellaceae</taxon>
        <taxon>Legionella</taxon>
    </lineage>
</organism>
<keyword evidence="7" id="KW-0479">Metal-binding</keyword>
<dbReference type="AlphaFoldDB" id="A0A378JB76"/>
<dbReference type="GO" id="GO:0005829">
    <property type="term" value="C:cytosol"/>
    <property type="evidence" value="ECO:0007669"/>
    <property type="project" value="TreeGrafter"/>
</dbReference>
<dbReference type="EMBL" id="UGOA01000001">
    <property type="protein sequence ID" value="STX44137.1"/>
    <property type="molecule type" value="Genomic_DNA"/>
</dbReference>
<evidence type="ECO:0000256" key="6">
    <source>
        <dbReference type="ARBA" id="ARBA00023163"/>
    </source>
</evidence>
<proteinExistence type="inferred from homology"/>
<evidence type="ECO:0000256" key="1">
    <source>
        <dbReference type="ARBA" id="ARBA00007957"/>
    </source>
</evidence>
<dbReference type="PANTHER" id="PTHR33202:SF6">
    <property type="entry name" value="ZINC UPTAKE REGULATION PROTEIN"/>
    <property type="match status" value="1"/>
</dbReference>
<evidence type="ECO:0000256" key="3">
    <source>
        <dbReference type="ARBA" id="ARBA00022833"/>
    </source>
</evidence>
<dbReference type="InterPro" id="IPR002481">
    <property type="entry name" value="FUR"/>
</dbReference>
<dbReference type="GO" id="GO:0008270">
    <property type="term" value="F:zinc ion binding"/>
    <property type="evidence" value="ECO:0007669"/>
    <property type="project" value="TreeGrafter"/>
</dbReference>
<dbReference type="GO" id="GO:0045892">
    <property type="term" value="P:negative regulation of DNA-templated transcription"/>
    <property type="evidence" value="ECO:0007669"/>
    <property type="project" value="TreeGrafter"/>
</dbReference>
<sequence>MSYPAPFLDYCSAIELKFTSLRKSVLFLLWGAEKPLKAYEILDKLLQSKQSSKPPAVYRVLDYFVESGVVHKIESIQSYTLCHAPEKQRATEVLMVCNDCHQVHEVYDKTLRALVQKLSAENHFHLGHDAIELKGLCRKCCPASEAFSSVMPQESEK</sequence>
<dbReference type="Proteomes" id="UP000254677">
    <property type="component" value="Unassembled WGS sequence"/>
</dbReference>
<dbReference type="Pfam" id="PF01475">
    <property type="entry name" value="FUR"/>
    <property type="match status" value="1"/>
</dbReference>
<keyword evidence="5" id="KW-0238">DNA-binding</keyword>
<feature type="binding site" evidence="7">
    <location>
        <position position="97"/>
    </location>
    <ligand>
        <name>Zn(2+)</name>
        <dbReference type="ChEBI" id="CHEBI:29105"/>
    </ligand>
</feature>
<dbReference type="GO" id="GO:0003700">
    <property type="term" value="F:DNA-binding transcription factor activity"/>
    <property type="evidence" value="ECO:0007669"/>
    <property type="project" value="InterPro"/>
</dbReference>
<feature type="binding site" evidence="7">
    <location>
        <position position="100"/>
    </location>
    <ligand>
        <name>Zn(2+)</name>
        <dbReference type="ChEBI" id="CHEBI:29105"/>
    </ligand>
</feature>
<dbReference type="Gene3D" id="1.10.10.10">
    <property type="entry name" value="Winged helix-like DNA-binding domain superfamily/Winged helix DNA-binding domain"/>
    <property type="match status" value="1"/>
</dbReference>
<dbReference type="RefSeq" id="WP_115222142.1">
    <property type="nucleotide sequence ID" value="NZ_CAXYJE010000001.1"/>
</dbReference>
<dbReference type="InterPro" id="IPR036390">
    <property type="entry name" value="WH_DNA-bd_sf"/>
</dbReference>
<evidence type="ECO:0000256" key="2">
    <source>
        <dbReference type="ARBA" id="ARBA00022491"/>
    </source>
</evidence>
<feature type="binding site" evidence="7">
    <location>
        <position position="140"/>
    </location>
    <ligand>
        <name>Zn(2+)</name>
        <dbReference type="ChEBI" id="CHEBI:29105"/>
    </ligand>
</feature>
<keyword evidence="6" id="KW-0804">Transcription</keyword>
<comment type="cofactor">
    <cofactor evidence="7">
        <name>Zn(2+)</name>
        <dbReference type="ChEBI" id="CHEBI:29105"/>
    </cofactor>
    <text evidence="7">Binds 1 zinc ion per subunit.</text>
</comment>
<evidence type="ECO:0000256" key="4">
    <source>
        <dbReference type="ARBA" id="ARBA00023015"/>
    </source>
</evidence>
<keyword evidence="4" id="KW-0805">Transcription regulation</keyword>
<evidence type="ECO:0000313" key="8">
    <source>
        <dbReference type="EMBL" id="STX44137.1"/>
    </source>
</evidence>
<evidence type="ECO:0000256" key="5">
    <source>
        <dbReference type="ARBA" id="ARBA00023125"/>
    </source>
</evidence>
<dbReference type="GO" id="GO:1900376">
    <property type="term" value="P:regulation of secondary metabolite biosynthetic process"/>
    <property type="evidence" value="ECO:0007669"/>
    <property type="project" value="TreeGrafter"/>
</dbReference>
<dbReference type="PANTHER" id="PTHR33202">
    <property type="entry name" value="ZINC UPTAKE REGULATION PROTEIN"/>
    <property type="match status" value="1"/>
</dbReference>
<reference evidence="8 9" key="1">
    <citation type="submission" date="2018-06" db="EMBL/GenBank/DDBJ databases">
        <authorList>
            <consortium name="Pathogen Informatics"/>
            <person name="Doyle S."/>
        </authorList>
    </citation>
    <scope>NUCLEOTIDE SEQUENCE [LARGE SCALE GENOMIC DNA]</scope>
    <source>
        <strain evidence="8 9">NCTC13292</strain>
    </source>
</reference>
<dbReference type="Gene3D" id="3.30.1490.190">
    <property type="match status" value="1"/>
</dbReference>
<keyword evidence="2" id="KW-0678">Repressor</keyword>
<evidence type="ECO:0000256" key="7">
    <source>
        <dbReference type="PIRSR" id="PIRSR602481-1"/>
    </source>
</evidence>
<dbReference type="InterPro" id="IPR036388">
    <property type="entry name" value="WH-like_DNA-bd_sf"/>
</dbReference>
<dbReference type="OrthoDB" id="9801127at2"/>
<keyword evidence="3 7" id="KW-0862">Zinc</keyword>
<accession>A0A378JB76</accession>
<comment type="similarity">
    <text evidence="1">Belongs to the Fur family.</text>
</comment>
<feature type="binding site" evidence="7">
    <location>
        <position position="137"/>
    </location>
    <ligand>
        <name>Zn(2+)</name>
        <dbReference type="ChEBI" id="CHEBI:29105"/>
    </ligand>
</feature>